<evidence type="ECO:0000313" key="2">
    <source>
        <dbReference type="Proteomes" id="UP000632659"/>
    </source>
</evidence>
<sequence length="72" mass="8192">MNEKSGKEKFRQQIQRGRVQAGLQAGVYVLVQPHRQAKKACAPSEQLQMVKSALAQFEKKSVLFEEKLICVF</sequence>
<proteinExistence type="predicted"/>
<dbReference type="AlphaFoldDB" id="A0A8J6TXI8"/>
<comment type="caution">
    <text evidence="1">The sequence shown here is derived from an EMBL/GenBank/DDBJ whole genome shotgun (WGS) entry which is preliminary data.</text>
</comment>
<dbReference type="Proteomes" id="UP000632659">
    <property type="component" value="Unassembled WGS sequence"/>
</dbReference>
<name>A0A8J6TXI8_9FIRM</name>
<keyword evidence="2" id="KW-1185">Reference proteome</keyword>
<organism evidence="1 2">
    <name type="scientific">Massiliimalia timonensis</name>
    <dbReference type="NCBI Taxonomy" id="1987501"/>
    <lineage>
        <taxon>Bacteria</taxon>
        <taxon>Bacillati</taxon>
        <taxon>Bacillota</taxon>
        <taxon>Clostridia</taxon>
        <taxon>Eubacteriales</taxon>
        <taxon>Oscillospiraceae</taxon>
        <taxon>Massiliimalia</taxon>
    </lineage>
</organism>
<dbReference type="RefSeq" id="WP_154825313.1">
    <property type="nucleotide sequence ID" value="NZ_JACRTL010000005.1"/>
</dbReference>
<reference evidence="1" key="1">
    <citation type="submission" date="2020-08" db="EMBL/GenBank/DDBJ databases">
        <title>Genome public.</title>
        <authorList>
            <person name="Liu C."/>
            <person name="Sun Q."/>
        </authorList>
    </citation>
    <scope>NUCLEOTIDE SEQUENCE</scope>
    <source>
        <strain evidence="1">NSJ-15</strain>
    </source>
</reference>
<protein>
    <submittedName>
        <fullName evidence="1">Uncharacterized protein</fullName>
    </submittedName>
</protein>
<accession>A0A8J6TXI8</accession>
<gene>
    <name evidence="1" type="ORF">H8702_09235</name>
</gene>
<evidence type="ECO:0000313" key="1">
    <source>
        <dbReference type="EMBL" id="MBC8611290.1"/>
    </source>
</evidence>
<dbReference type="EMBL" id="JACRTL010000005">
    <property type="protein sequence ID" value="MBC8611290.1"/>
    <property type="molecule type" value="Genomic_DNA"/>
</dbReference>